<feature type="binding site" evidence="7">
    <location>
        <position position="41"/>
    </location>
    <ligand>
        <name>substrate</name>
    </ligand>
</feature>
<organism evidence="10 11">
    <name type="scientific">Acetobacter senegalensis</name>
    <dbReference type="NCBI Taxonomy" id="446692"/>
    <lineage>
        <taxon>Bacteria</taxon>
        <taxon>Pseudomonadati</taxon>
        <taxon>Pseudomonadota</taxon>
        <taxon>Alphaproteobacteria</taxon>
        <taxon>Acetobacterales</taxon>
        <taxon>Acetobacteraceae</taxon>
        <taxon>Acetobacter</taxon>
    </lineage>
</organism>
<dbReference type="Gene3D" id="2.60.40.180">
    <property type="entry name" value="Transthyretin/hydroxyisourate hydrolase domain"/>
    <property type="match status" value="1"/>
</dbReference>
<comment type="function">
    <text evidence="2">Catalyzes the hydrolysis of 5-hydroxyisourate (HIU) to 2-oxo-4-hydroxy-4-carboxy-5-ureidoimidazoline (OHCU).</text>
</comment>
<feature type="binding site" evidence="7">
    <location>
        <position position="7"/>
    </location>
    <ligand>
        <name>substrate</name>
    </ligand>
</feature>
<evidence type="ECO:0000256" key="6">
    <source>
        <dbReference type="ARBA" id="ARBA00022801"/>
    </source>
</evidence>
<dbReference type="PATRIC" id="fig|446692.3.peg.3781"/>
<dbReference type="InterPro" id="IPR014306">
    <property type="entry name" value="Hydroxyisourate_hydrolase"/>
</dbReference>
<evidence type="ECO:0000313" key="11">
    <source>
        <dbReference type="Proteomes" id="UP000056109"/>
    </source>
</evidence>
<dbReference type="Proteomes" id="UP000056109">
    <property type="component" value="Chromosome I"/>
</dbReference>
<comment type="similarity">
    <text evidence="3 8">Belongs to the transthyretin family. 5-hydroxyisourate hydrolase subfamily.</text>
</comment>
<keyword evidence="6 8" id="KW-0378">Hydrolase</keyword>
<dbReference type="InterPro" id="IPR000895">
    <property type="entry name" value="Transthyretin/HIU_hydrolase"/>
</dbReference>
<evidence type="ECO:0000256" key="2">
    <source>
        <dbReference type="ARBA" id="ARBA00002704"/>
    </source>
</evidence>
<dbReference type="GO" id="GO:0006144">
    <property type="term" value="P:purine nucleobase metabolic process"/>
    <property type="evidence" value="ECO:0007669"/>
    <property type="project" value="UniProtKB-KW"/>
</dbReference>
<dbReference type="InterPro" id="IPR036817">
    <property type="entry name" value="Transthyretin/HIU_hydrolase_sf"/>
</dbReference>
<dbReference type="InterPro" id="IPR023416">
    <property type="entry name" value="Transthyretin/HIU_hydrolase_d"/>
</dbReference>
<dbReference type="EMBL" id="LN606600">
    <property type="protein sequence ID" value="CEF42782.1"/>
    <property type="molecule type" value="Genomic_DNA"/>
</dbReference>
<dbReference type="PANTHER" id="PTHR10395:SF7">
    <property type="entry name" value="5-HYDROXYISOURATE HYDROLASE"/>
    <property type="match status" value="1"/>
</dbReference>
<sequence>MSSLSTHVLDTVSGRPAAGVTFRLSSADTVIFSGKTDQDGRCPELRSLSLEKGLYILEFDIGNYFRAQGHQLADPPFLDVVPVAFGLGEEGHAHVPLLAAPYSYSTYRGS</sequence>
<dbReference type="NCBIfam" id="TIGR02962">
    <property type="entry name" value="hdxy_isourate"/>
    <property type="match status" value="1"/>
</dbReference>
<evidence type="ECO:0000259" key="9">
    <source>
        <dbReference type="Pfam" id="PF00576"/>
    </source>
</evidence>
<dbReference type="GO" id="GO:0033971">
    <property type="term" value="F:hydroxyisourate hydrolase activity"/>
    <property type="evidence" value="ECO:0007669"/>
    <property type="project" value="UniProtKB-EC"/>
</dbReference>
<dbReference type="EC" id="3.5.2.17" evidence="8"/>
<accession>A0A0U4Y7A6</accession>
<name>A0A0U4Y7A6_9PROT</name>
<dbReference type="CDD" id="cd05822">
    <property type="entry name" value="TLP_HIUase"/>
    <property type="match status" value="1"/>
</dbReference>
<gene>
    <name evidence="10" type="ORF">ASN_3557</name>
</gene>
<comment type="catalytic activity">
    <reaction evidence="1 8">
        <text>5-hydroxyisourate + H2O = 5-hydroxy-2-oxo-4-ureido-2,5-dihydro-1H-imidazole-5-carboxylate + H(+)</text>
        <dbReference type="Rhea" id="RHEA:23736"/>
        <dbReference type="ChEBI" id="CHEBI:15377"/>
        <dbReference type="ChEBI" id="CHEBI:15378"/>
        <dbReference type="ChEBI" id="CHEBI:18072"/>
        <dbReference type="ChEBI" id="CHEBI:58639"/>
        <dbReference type="EC" id="3.5.2.17"/>
    </reaction>
</comment>
<evidence type="ECO:0000256" key="5">
    <source>
        <dbReference type="ARBA" id="ARBA00022631"/>
    </source>
</evidence>
<dbReference type="Pfam" id="PF00576">
    <property type="entry name" value="Transthyretin"/>
    <property type="match status" value="1"/>
</dbReference>
<evidence type="ECO:0000256" key="4">
    <source>
        <dbReference type="ARBA" id="ARBA00011881"/>
    </source>
</evidence>
<dbReference type="PRINTS" id="PR00189">
    <property type="entry name" value="TRNSTHYRETIN"/>
</dbReference>
<feature type="domain" description="Transthyretin/hydroxyisourate hydrolase" evidence="9">
    <location>
        <begin position="4"/>
        <end position="109"/>
    </location>
</feature>
<dbReference type="SUPFAM" id="SSF49472">
    <property type="entry name" value="Transthyretin (synonym: prealbumin)"/>
    <property type="match status" value="1"/>
</dbReference>
<evidence type="ECO:0000256" key="1">
    <source>
        <dbReference type="ARBA" id="ARBA00001043"/>
    </source>
</evidence>
<evidence type="ECO:0000313" key="10">
    <source>
        <dbReference type="EMBL" id="CEF42782.1"/>
    </source>
</evidence>
<proteinExistence type="inferred from homology"/>
<dbReference type="KEGG" id="asz:ASN_3557"/>
<feature type="binding site" evidence="7">
    <location>
        <position position="107"/>
    </location>
    <ligand>
        <name>substrate</name>
    </ligand>
</feature>
<reference evidence="11" key="1">
    <citation type="submission" date="2014-09" db="EMBL/GenBank/DDBJ databases">
        <authorList>
            <person name="Illeghems K.G."/>
        </authorList>
    </citation>
    <scope>NUCLEOTIDE SEQUENCE [LARGE SCALE GENOMIC DNA]</scope>
    <source>
        <strain evidence="11">108B</strain>
    </source>
</reference>
<protein>
    <recommendedName>
        <fullName evidence="8">5-hydroxyisourate hydrolase</fullName>
        <shortName evidence="8">HIU hydrolase</shortName>
        <shortName evidence="8">HIUHase</shortName>
        <ecNumber evidence="8">3.5.2.17</ecNumber>
    </recommendedName>
</protein>
<dbReference type="PANTHER" id="PTHR10395">
    <property type="entry name" value="URICASE AND TRANSTHYRETIN-RELATED"/>
    <property type="match status" value="1"/>
</dbReference>
<evidence type="ECO:0000256" key="8">
    <source>
        <dbReference type="RuleBase" id="RU361270"/>
    </source>
</evidence>
<evidence type="ECO:0000256" key="3">
    <source>
        <dbReference type="ARBA" id="ARBA00009850"/>
    </source>
</evidence>
<keyword evidence="11" id="KW-1185">Reference proteome</keyword>
<comment type="subunit">
    <text evidence="4 8">Homotetramer.</text>
</comment>
<dbReference type="RefSeq" id="WP_058988871.1">
    <property type="nucleotide sequence ID" value="NZ_LN606600.1"/>
</dbReference>
<dbReference type="GeneID" id="34784500"/>
<keyword evidence="5 8" id="KW-0659">Purine metabolism</keyword>
<evidence type="ECO:0000256" key="7">
    <source>
        <dbReference type="PIRSR" id="PIRSR600895-51"/>
    </source>
</evidence>
<dbReference type="AlphaFoldDB" id="A0A0U4Y7A6"/>